<evidence type="ECO:0000256" key="5">
    <source>
        <dbReference type="SAM" id="Coils"/>
    </source>
</evidence>
<name>A0ABQ5UST5_9HYPH</name>
<dbReference type="NCBIfam" id="TIGR03142">
    <property type="entry name" value="cytochro_ccmI"/>
    <property type="match status" value="1"/>
</dbReference>
<dbReference type="RefSeq" id="WP_284364490.1">
    <property type="nucleotide sequence ID" value="NZ_BSNI01000002.1"/>
</dbReference>
<dbReference type="InterPro" id="IPR051263">
    <property type="entry name" value="C-type_cytochrome_biogenesis"/>
</dbReference>
<dbReference type="PANTHER" id="PTHR47870:SF1">
    <property type="entry name" value="CYTOCHROME C-TYPE BIOGENESIS PROTEIN CCMH"/>
    <property type="match status" value="1"/>
</dbReference>
<evidence type="ECO:0000313" key="7">
    <source>
        <dbReference type="EMBL" id="GLQ17964.1"/>
    </source>
</evidence>
<keyword evidence="2" id="KW-0677">Repeat</keyword>
<dbReference type="EMBL" id="BSNI01000002">
    <property type="protein sequence ID" value="GLQ17964.1"/>
    <property type="molecule type" value="Genomic_DNA"/>
</dbReference>
<dbReference type="Proteomes" id="UP001161405">
    <property type="component" value="Unassembled WGS sequence"/>
</dbReference>
<keyword evidence="3" id="KW-0201">Cytochrome c-type biogenesis</keyword>
<keyword evidence="4" id="KW-0802">TPR repeat</keyword>
<evidence type="ECO:0000256" key="1">
    <source>
        <dbReference type="ARBA" id="ARBA00004196"/>
    </source>
</evidence>
<dbReference type="PANTHER" id="PTHR47870">
    <property type="entry name" value="CYTOCHROME C-TYPE BIOGENESIS PROTEIN CCMH"/>
    <property type="match status" value="1"/>
</dbReference>
<feature type="domain" description="Cytochrome c-type biogenesis protein H TPR" evidence="6">
    <location>
        <begin position="132"/>
        <end position="258"/>
    </location>
</feature>
<organism evidence="7 8">
    <name type="scientific">Maritalea porphyrae</name>
    <dbReference type="NCBI Taxonomy" id="880732"/>
    <lineage>
        <taxon>Bacteria</taxon>
        <taxon>Pseudomonadati</taxon>
        <taxon>Pseudomonadota</taxon>
        <taxon>Alphaproteobacteria</taxon>
        <taxon>Hyphomicrobiales</taxon>
        <taxon>Devosiaceae</taxon>
        <taxon>Maritalea</taxon>
    </lineage>
</organism>
<evidence type="ECO:0000256" key="4">
    <source>
        <dbReference type="ARBA" id="ARBA00022803"/>
    </source>
</evidence>
<accession>A0ABQ5UST5</accession>
<evidence type="ECO:0000256" key="3">
    <source>
        <dbReference type="ARBA" id="ARBA00022748"/>
    </source>
</evidence>
<comment type="subcellular location">
    <subcellularLocation>
        <location evidence="1">Cell envelope</location>
    </subcellularLocation>
</comment>
<dbReference type="Gene3D" id="1.25.40.10">
    <property type="entry name" value="Tetratricopeptide repeat domain"/>
    <property type="match status" value="1"/>
</dbReference>
<dbReference type="SUPFAM" id="SSF48452">
    <property type="entry name" value="TPR-like"/>
    <property type="match status" value="1"/>
</dbReference>
<comment type="caution">
    <text evidence="7">The sequence shown here is derived from an EMBL/GenBank/DDBJ whole genome shotgun (WGS) entry which is preliminary data.</text>
</comment>
<reference evidence="7" key="2">
    <citation type="submission" date="2023-01" db="EMBL/GenBank/DDBJ databases">
        <title>Draft genome sequence of Maritalea porphyrae strain NBRC 107169.</title>
        <authorList>
            <person name="Sun Q."/>
            <person name="Mori K."/>
        </authorList>
    </citation>
    <scope>NUCLEOTIDE SEQUENCE</scope>
    <source>
        <strain evidence="7">NBRC 107169</strain>
    </source>
</reference>
<evidence type="ECO:0000256" key="2">
    <source>
        <dbReference type="ARBA" id="ARBA00022737"/>
    </source>
</evidence>
<gene>
    <name evidence="7" type="ORF">GCM10007879_22130</name>
</gene>
<keyword evidence="5" id="KW-0175">Coiled coil</keyword>
<evidence type="ECO:0000313" key="8">
    <source>
        <dbReference type="Proteomes" id="UP001161405"/>
    </source>
</evidence>
<dbReference type="InterPro" id="IPR017560">
    <property type="entry name" value="Cyt_c_biogenesis_CcmI"/>
</dbReference>
<sequence length="383" mass="42010">MVIWIAVAAVALISTAYLLLPLRAPLAGGEEDAIAEDSLQAARDFYKQQLAELKADLEAAKLGDEEFESAKLELDRELLQQSKAVSVRADAVARPTLLIGVTVPIILIIAGVTYFSIGNPELDNAPLADRIERGENIDLADAITKIEKRLFDVPDDLQGWKVVAPIYMRQQAFDKAALAFRNIIRLEGESANNLTDLAEAVVLEQEGNAQGEPIELLQRALVIEPNHLRAQFYLAGEATRTGDNQTAIRLWSSILTDVVGDEPWLPTAREGLRVAQENFQAQVGTEGGPTQEQVDQAMQMSEADRSAMIEDMVSGLEERLMSAGGSPEEWQRLLRARLVQGNTESAEKALSGARDDLKDNTEQLAQFEKLAANDIAQIEKLKE</sequence>
<dbReference type="InterPro" id="IPR011990">
    <property type="entry name" value="TPR-like_helical_dom_sf"/>
</dbReference>
<reference evidence="7" key="1">
    <citation type="journal article" date="2014" name="Int. J. Syst. Evol. Microbiol.">
        <title>Complete genome of a new Firmicutes species belonging to the dominant human colonic microbiota ('Ruminococcus bicirculans') reveals two chromosomes and a selective capacity to utilize plant glucans.</title>
        <authorList>
            <consortium name="NISC Comparative Sequencing Program"/>
            <person name="Wegmann U."/>
            <person name="Louis P."/>
            <person name="Goesmann A."/>
            <person name="Henrissat B."/>
            <person name="Duncan S.H."/>
            <person name="Flint H.J."/>
        </authorList>
    </citation>
    <scope>NUCLEOTIDE SEQUENCE</scope>
    <source>
        <strain evidence="7">NBRC 107169</strain>
    </source>
</reference>
<feature type="coiled-coil region" evidence="5">
    <location>
        <begin position="36"/>
        <end position="63"/>
    </location>
</feature>
<protein>
    <submittedName>
        <fullName evidence="7">C-type cytochrome biogenesis protein CcmI</fullName>
    </submittedName>
</protein>
<evidence type="ECO:0000259" key="6">
    <source>
        <dbReference type="Pfam" id="PF23914"/>
    </source>
</evidence>
<dbReference type="InterPro" id="IPR056413">
    <property type="entry name" value="TPR_CcmH_CycH"/>
</dbReference>
<dbReference type="Pfam" id="PF23914">
    <property type="entry name" value="TPR_CcmH_CycH"/>
    <property type="match status" value="1"/>
</dbReference>
<keyword evidence="8" id="KW-1185">Reference proteome</keyword>
<proteinExistence type="predicted"/>